<feature type="non-terminal residue" evidence="1">
    <location>
        <position position="52"/>
    </location>
</feature>
<protein>
    <submittedName>
        <fullName evidence="1">Uncharacterized protein</fullName>
    </submittedName>
</protein>
<reference evidence="1" key="1">
    <citation type="journal article" date="2014" name="Front. Microbiol.">
        <title>High frequency of phylogenetically diverse reductive dehalogenase-homologous genes in deep subseafloor sedimentary metagenomes.</title>
        <authorList>
            <person name="Kawai M."/>
            <person name="Futagami T."/>
            <person name="Toyoda A."/>
            <person name="Takaki Y."/>
            <person name="Nishi S."/>
            <person name="Hori S."/>
            <person name="Arai W."/>
            <person name="Tsubouchi T."/>
            <person name="Morono Y."/>
            <person name="Uchiyama I."/>
            <person name="Ito T."/>
            <person name="Fujiyama A."/>
            <person name="Inagaki F."/>
            <person name="Takami H."/>
        </authorList>
    </citation>
    <scope>NUCLEOTIDE SEQUENCE</scope>
    <source>
        <strain evidence="1">Expedition CK06-06</strain>
    </source>
</reference>
<accession>X1R8J0</accession>
<gene>
    <name evidence="1" type="ORF">S12H4_08126</name>
</gene>
<name>X1R8J0_9ZZZZ</name>
<sequence length="52" mass="6119">MKHTRRLRQLCAYFAKNEQQVEDGRGACYSSGWPLLPKPEYLKRKGGDHLVW</sequence>
<dbReference type="EMBL" id="BARW01003099">
    <property type="protein sequence ID" value="GAI63351.1"/>
    <property type="molecule type" value="Genomic_DNA"/>
</dbReference>
<organism evidence="1">
    <name type="scientific">marine sediment metagenome</name>
    <dbReference type="NCBI Taxonomy" id="412755"/>
    <lineage>
        <taxon>unclassified sequences</taxon>
        <taxon>metagenomes</taxon>
        <taxon>ecological metagenomes</taxon>
    </lineage>
</organism>
<dbReference type="AlphaFoldDB" id="X1R8J0"/>
<proteinExistence type="predicted"/>
<comment type="caution">
    <text evidence="1">The sequence shown here is derived from an EMBL/GenBank/DDBJ whole genome shotgun (WGS) entry which is preliminary data.</text>
</comment>
<evidence type="ECO:0000313" key="1">
    <source>
        <dbReference type="EMBL" id="GAI63351.1"/>
    </source>
</evidence>